<evidence type="ECO:0000313" key="1">
    <source>
        <dbReference type="EMBL" id="KAK8022270.1"/>
    </source>
</evidence>
<keyword evidence="2" id="KW-1185">Reference proteome</keyword>
<sequence length="197" mass="22560">MVDLRGVIYALNNNLKLFTQMKSPRNPLLEYPGQIVLKSVTDPRMNHNQGFVLSLNDDLAKAWWTMRTFCLLASMRAQTRVLLPPAMIYGTLVAVMCRGLYMKFATGPPDETMRRGLLVFTSHISLQWQDIRPPLRGILLAYDQSLRNRTYNSGLVPSDTIVWLLMIGAVSTFNISEEDWSRDSLLKQFDTCQIMAW</sequence>
<dbReference type="EMBL" id="JAQQWK010000012">
    <property type="protein sequence ID" value="KAK8022270.1"/>
    <property type="molecule type" value="Genomic_DNA"/>
</dbReference>
<proteinExistence type="predicted"/>
<evidence type="ECO:0000313" key="2">
    <source>
        <dbReference type="Proteomes" id="UP001444661"/>
    </source>
</evidence>
<protein>
    <submittedName>
        <fullName evidence="1">Uncharacterized protein</fullName>
    </submittedName>
</protein>
<dbReference type="Proteomes" id="UP001444661">
    <property type="component" value="Unassembled WGS sequence"/>
</dbReference>
<gene>
    <name evidence="1" type="ORF">PG993_013037</name>
</gene>
<name>A0ABR1RWH5_9PEZI</name>
<organism evidence="1 2">
    <name type="scientific">Apiospora rasikravindrae</name>
    <dbReference type="NCBI Taxonomy" id="990691"/>
    <lineage>
        <taxon>Eukaryota</taxon>
        <taxon>Fungi</taxon>
        <taxon>Dikarya</taxon>
        <taxon>Ascomycota</taxon>
        <taxon>Pezizomycotina</taxon>
        <taxon>Sordariomycetes</taxon>
        <taxon>Xylariomycetidae</taxon>
        <taxon>Amphisphaeriales</taxon>
        <taxon>Apiosporaceae</taxon>
        <taxon>Apiospora</taxon>
    </lineage>
</organism>
<accession>A0ABR1RWH5</accession>
<comment type="caution">
    <text evidence="1">The sequence shown here is derived from an EMBL/GenBank/DDBJ whole genome shotgun (WGS) entry which is preliminary data.</text>
</comment>
<reference evidence="1 2" key="1">
    <citation type="submission" date="2023-01" db="EMBL/GenBank/DDBJ databases">
        <title>Analysis of 21 Apiospora genomes using comparative genomics revels a genus with tremendous synthesis potential of carbohydrate active enzymes and secondary metabolites.</title>
        <authorList>
            <person name="Sorensen T."/>
        </authorList>
    </citation>
    <scope>NUCLEOTIDE SEQUENCE [LARGE SCALE GENOMIC DNA]</scope>
    <source>
        <strain evidence="1 2">CBS 33761</strain>
    </source>
</reference>